<evidence type="ECO:0000256" key="6">
    <source>
        <dbReference type="ARBA" id="ARBA00023136"/>
    </source>
</evidence>
<dbReference type="InterPro" id="IPR003439">
    <property type="entry name" value="ABC_transporter-like_ATP-bd"/>
</dbReference>
<evidence type="ECO:0000256" key="1">
    <source>
        <dbReference type="ARBA" id="ARBA00022448"/>
    </source>
</evidence>
<dbReference type="GO" id="GO:0016887">
    <property type="term" value="F:ATP hydrolysis activity"/>
    <property type="evidence" value="ECO:0007669"/>
    <property type="project" value="InterPro"/>
</dbReference>
<evidence type="ECO:0000313" key="10">
    <source>
        <dbReference type="Proteomes" id="UP000008915"/>
    </source>
</evidence>
<evidence type="ECO:0000256" key="4">
    <source>
        <dbReference type="ARBA" id="ARBA00022840"/>
    </source>
</evidence>
<keyword evidence="4 9" id="KW-0067">ATP-binding</keyword>
<dbReference type="Pfam" id="PF08402">
    <property type="entry name" value="TOBE_2"/>
    <property type="match status" value="1"/>
</dbReference>
<dbReference type="SUPFAM" id="SSF52540">
    <property type="entry name" value="P-loop containing nucleoside triphosphate hydrolases"/>
    <property type="match status" value="1"/>
</dbReference>
<dbReference type="GO" id="GO:0055052">
    <property type="term" value="C:ATP-binding cassette (ABC) transporter complex, substrate-binding subunit-containing"/>
    <property type="evidence" value="ECO:0007669"/>
    <property type="project" value="TreeGrafter"/>
</dbReference>
<dbReference type="RefSeq" id="WP_013496368.1">
    <property type="nucleotide sequence ID" value="NC_014831.1"/>
</dbReference>
<feature type="domain" description="ABC transporter" evidence="8">
    <location>
        <begin position="3"/>
        <end position="233"/>
    </location>
</feature>
<dbReference type="EMBL" id="CP002344">
    <property type="protein sequence ID" value="ADU52068.1"/>
    <property type="molecule type" value="Genomic_DNA"/>
</dbReference>
<keyword evidence="1" id="KW-0813">Transport</keyword>
<evidence type="ECO:0000256" key="3">
    <source>
        <dbReference type="ARBA" id="ARBA00022741"/>
    </source>
</evidence>
<dbReference type="InterPro" id="IPR012340">
    <property type="entry name" value="NA-bd_OB-fold"/>
</dbReference>
<feature type="region of interest" description="Disordered" evidence="7">
    <location>
        <begin position="385"/>
        <end position="413"/>
    </location>
</feature>
<feature type="region of interest" description="Disordered" evidence="7">
    <location>
        <begin position="316"/>
        <end position="335"/>
    </location>
</feature>
<keyword evidence="10" id="KW-1185">Reference proteome</keyword>
<evidence type="ECO:0000256" key="2">
    <source>
        <dbReference type="ARBA" id="ARBA00022475"/>
    </source>
</evidence>
<dbReference type="Gene3D" id="3.40.50.300">
    <property type="entry name" value="P-loop containing nucleotide triphosphate hydrolases"/>
    <property type="match status" value="1"/>
</dbReference>
<dbReference type="Proteomes" id="UP000008915">
    <property type="component" value="Chromosome"/>
</dbReference>
<dbReference type="Gene3D" id="2.40.50.100">
    <property type="match status" value="1"/>
</dbReference>
<dbReference type="SMART" id="SM00382">
    <property type="entry name" value="AAA"/>
    <property type="match status" value="1"/>
</dbReference>
<name>E6SJ44_THEM7</name>
<dbReference type="SUPFAM" id="SSF50331">
    <property type="entry name" value="MOP-like"/>
    <property type="match status" value="1"/>
</dbReference>
<keyword evidence="6" id="KW-0472">Membrane</keyword>
<dbReference type="InterPro" id="IPR047641">
    <property type="entry name" value="ABC_transpr_MalK/UgpC-like"/>
</dbReference>
<feature type="compositionally biased region" description="Low complexity" evidence="7">
    <location>
        <begin position="385"/>
        <end position="397"/>
    </location>
</feature>
<feature type="compositionally biased region" description="Low complexity" evidence="7">
    <location>
        <begin position="316"/>
        <end position="332"/>
    </location>
</feature>
<dbReference type="InterPro" id="IPR013611">
    <property type="entry name" value="Transp-assoc_OB_typ2"/>
</dbReference>
<reference evidence="10" key="2">
    <citation type="journal article" date="2010" name="Stand. Genomic Sci.">
        <title>Complete genome sequence of Thermaerobacter marianensis type strain (7p75aT).</title>
        <authorList>
            <person name="Han C."/>
            <person name="Gu W."/>
            <person name="Zhang X."/>
            <person name="Lapidus A."/>
            <person name="Nolan M."/>
            <person name="Copeland A."/>
            <person name="Lucas S."/>
            <person name="Glavina Del Rio T."/>
            <person name="Tice H."/>
            <person name="Cheng J."/>
            <person name="Tapia R."/>
            <person name="Goodwin L."/>
            <person name="Pitluck S."/>
            <person name="Pagani I."/>
            <person name="Ivanova N."/>
            <person name="Mavromatis K."/>
            <person name="Mikhailova N."/>
            <person name="Pati A."/>
            <person name="Chen A."/>
            <person name="Palaniappan K."/>
            <person name="Land M."/>
            <person name="Hauser L."/>
            <person name="Chang Y."/>
            <person name="Jeffries C."/>
            <person name="Schneider S."/>
            <person name="Rohde M."/>
            <person name="Goker M."/>
            <person name="Pukall R."/>
            <person name="Woyke T."/>
            <person name="Bristow J."/>
            <person name="Eisen J."/>
            <person name="Markowitz V."/>
            <person name="Hugenholtz P."/>
            <person name="Kyrpides N."/>
            <person name="Klenk H."/>
            <person name="Detter J."/>
        </authorList>
    </citation>
    <scope>NUCLEOTIDE SEQUENCE [LARGE SCALE GENOMIC DNA]</scope>
    <source>
        <strain evidence="10">ATCC 700841 / DSM 12885 / JCM 10246 / 7p75a</strain>
    </source>
</reference>
<evidence type="ECO:0000313" key="9">
    <source>
        <dbReference type="EMBL" id="ADU52068.1"/>
    </source>
</evidence>
<dbReference type="PANTHER" id="PTHR43875:SF15">
    <property type="entry name" value="TREHALOSE IMPORT ATP-BINDING PROTEIN SUGC"/>
    <property type="match status" value="1"/>
</dbReference>
<dbReference type="GO" id="GO:0005524">
    <property type="term" value="F:ATP binding"/>
    <property type="evidence" value="ECO:0007669"/>
    <property type="project" value="UniProtKB-KW"/>
</dbReference>
<proteinExistence type="predicted"/>
<dbReference type="HOGENOM" id="CLU_000604_1_1_9"/>
<dbReference type="FunFam" id="3.40.50.300:FF:000042">
    <property type="entry name" value="Maltose/maltodextrin ABC transporter, ATP-binding protein"/>
    <property type="match status" value="1"/>
</dbReference>
<dbReference type="PANTHER" id="PTHR43875">
    <property type="entry name" value="MALTODEXTRIN IMPORT ATP-BINDING PROTEIN MSMX"/>
    <property type="match status" value="1"/>
</dbReference>
<accession>E6SJ44</accession>
<reference evidence="9 10" key="1">
    <citation type="journal article" date="2010" name="Stand. Genomic Sci.">
        <title>Complete genome sequence of Thermaerobacter marianensis type strain (7p75a).</title>
        <authorList>
            <person name="Han C."/>
            <person name="Gu W."/>
            <person name="Zhang X."/>
            <person name="Lapidus A."/>
            <person name="Nolan M."/>
            <person name="Copeland A."/>
            <person name="Lucas S."/>
            <person name="Del Rio T.G."/>
            <person name="Tice H."/>
            <person name="Cheng J.F."/>
            <person name="Tapia R."/>
            <person name="Goodwin L."/>
            <person name="Pitluck S."/>
            <person name="Pagani I."/>
            <person name="Ivanova N."/>
            <person name="Mavromatis K."/>
            <person name="Mikhailova N."/>
            <person name="Pati A."/>
            <person name="Chen A."/>
            <person name="Palaniappan K."/>
            <person name="Land M."/>
            <person name="Hauser L."/>
            <person name="Chang Y.J."/>
            <person name="Jeffries C.D."/>
            <person name="Schneider S."/>
            <person name="Rohde M."/>
            <person name="Goker M."/>
            <person name="Pukall R."/>
            <person name="Woyke T."/>
            <person name="Bristow J."/>
            <person name="Eisen J.A."/>
            <person name="Markowitz V."/>
            <person name="Hugenholtz P."/>
            <person name="Kyrpides N.C."/>
            <person name="Klenk H.P."/>
            <person name="Detter J.C."/>
        </authorList>
    </citation>
    <scope>NUCLEOTIDE SEQUENCE [LARGE SCALE GENOMIC DNA]</scope>
    <source>
        <strain evidence="10">ATCC 700841 / DSM 12885 / JCM 10246 / 7p75a</strain>
    </source>
</reference>
<keyword evidence="3" id="KW-0547">Nucleotide-binding</keyword>
<dbReference type="InterPro" id="IPR027417">
    <property type="entry name" value="P-loop_NTPase"/>
</dbReference>
<gene>
    <name evidence="9" type="ordered locus">Tmar_1986</name>
</gene>
<dbReference type="Gene3D" id="2.40.50.140">
    <property type="entry name" value="Nucleic acid-binding proteins"/>
    <property type="match status" value="1"/>
</dbReference>
<dbReference type="eggNOG" id="COG3842">
    <property type="taxonomic scope" value="Bacteria"/>
</dbReference>
<dbReference type="InterPro" id="IPR017871">
    <property type="entry name" value="ABC_transporter-like_CS"/>
</dbReference>
<dbReference type="PROSITE" id="PS50893">
    <property type="entry name" value="ABC_TRANSPORTER_2"/>
    <property type="match status" value="1"/>
</dbReference>
<evidence type="ECO:0000256" key="5">
    <source>
        <dbReference type="ARBA" id="ARBA00022967"/>
    </source>
</evidence>
<evidence type="ECO:0000256" key="7">
    <source>
        <dbReference type="SAM" id="MobiDB-lite"/>
    </source>
</evidence>
<evidence type="ECO:0000259" key="8">
    <source>
        <dbReference type="PROSITE" id="PS50893"/>
    </source>
</evidence>
<dbReference type="InterPro" id="IPR003593">
    <property type="entry name" value="AAA+_ATPase"/>
</dbReference>
<dbReference type="InterPro" id="IPR008995">
    <property type="entry name" value="Mo/tungstate-bd_C_term_dom"/>
</dbReference>
<dbReference type="Pfam" id="PF00005">
    <property type="entry name" value="ABC_tran"/>
    <property type="match status" value="1"/>
</dbReference>
<dbReference type="GO" id="GO:0140359">
    <property type="term" value="F:ABC-type transporter activity"/>
    <property type="evidence" value="ECO:0007669"/>
    <property type="project" value="UniProtKB-ARBA"/>
</dbReference>
<dbReference type="AlphaFoldDB" id="E6SJ44"/>
<protein>
    <submittedName>
        <fullName evidence="9">Carbohydrate ABC transporter ATP-binding protein, CUT1 family</fullName>
    </submittedName>
</protein>
<dbReference type="PROSITE" id="PS00211">
    <property type="entry name" value="ABC_TRANSPORTER_1"/>
    <property type="match status" value="1"/>
</dbReference>
<dbReference type="OrthoDB" id="9802264at2"/>
<dbReference type="KEGG" id="tmr:Tmar_1986"/>
<organism evidence="9 10">
    <name type="scientific">Thermaerobacter marianensis (strain ATCC 700841 / DSM 12885 / JCM 10246 / 7p75a)</name>
    <dbReference type="NCBI Taxonomy" id="644966"/>
    <lineage>
        <taxon>Bacteria</taxon>
        <taxon>Bacillati</taxon>
        <taxon>Bacillota</taxon>
        <taxon>Clostridia</taxon>
        <taxon>Eubacteriales</taxon>
        <taxon>Clostridiales Family XVII. Incertae Sedis</taxon>
        <taxon>Thermaerobacter</taxon>
    </lineage>
</organism>
<sequence length="413" mass="44015">MRIRLDGVTKRFGAVTAVDGLTLDLEPGRLVALLGPSGCGKSTTLYMLAGVLRPTAGDIYFDDVRVNDVPPQRRNVGMVFQSYALYPHMTVFENIAFPLRMQKLPEGEIRRRVREMAELVQVDALLDRRPEQLSGGQQQRVALARALVKRPALLLLDEPLSNLDAQLRQAMRAEIRRIQRELGVTAVLVTHDQTEAMTIADWVVLMNAGRCVAQGTPYELYQTPPNRFTASFIGHPPMNWLQGRVSGTRLQVDGLPVYLPLPAAARDGEVEIGIRPHHVQLVAPGKGHLDGVVTMVELLGHEKLVTVEAGRGAGAPAVAPAAPDQGAVPGQGPAAGAGDGLRLQALVPADAAVVEGEAVGVRLPVSRLHLFRVSDGSRLALPGAAARRPVATAAGRGDAAVEEPAEESAGTAG</sequence>
<keyword evidence="5" id="KW-1278">Translocase</keyword>
<keyword evidence="2" id="KW-1003">Cell membrane</keyword>
<dbReference type="STRING" id="644966.Tmar_1986"/>